<dbReference type="Proteomes" id="UP000052982">
    <property type="component" value="Unassembled WGS sequence"/>
</dbReference>
<keyword evidence="1" id="KW-0812">Transmembrane</keyword>
<comment type="caution">
    <text evidence="2">The sequence shown here is derived from an EMBL/GenBank/DDBJ whole genome shotgun (WGS) entry which is preliminary data.</text>
</comment>
<protein>
    <recommendedName>
        <fullName evidence="4">DUF3592 domain-containing protein</fullName>
    </recommendedName>
</protein>
<reference evidence="2 3" key="1">
    <citation type="submission" date="2015-10" db="EMBL/GenBank/DDBJ databases">
        <title>Draft genome sequence of Streptomyces griseoruber DSM 40281, type strain for the species Streptomyces griseoruber.</title>
        <authorList>
            <person name="Ruckert C."/>
            <person name="Winkler A."/>
            <person name="Kalinowski J."/>
            <person name="Kampfer P."/>
            <person name="Glaeser S."/>
        </authorList>
    </citation>
    <scope>NUCLEOTIDE SEQUENCE [LARGE SCALE GENOMIC DNA]</scope>
    <source>
        <strain evidence="2 3">DSM 40281</strain>
    </source>
</reference>
<name>A0A117RDA9_9ACTN</name>
<keyword evidence="3" id="KW-1185">Reference proteome</keyword>
<dbReference type="AlphaFoldDB" id="A0A117RDA9"/>
<dbReference type="EMBL" id="LMWW01000017">
    <property type="protein sequence ID" value="KUN84480.1"/>
    <property type="molecule type" value="Genomic_DNA"/>
</dbReference>
<gene>
    <name evidence="2" type="ORF">AQJ64_15190</name>
</gene>
<evidence type="ECO:0008006" key="4">
    <source>
        <dbReference type="Google" id="ProtNLM"/>
    </source>
</evidence>
<keyword evidence="1" id="KW-1133">Transmembrane helix</keyword>
<proteinExistence type="predicted"/>
<accession>A0A117RDA9</accession>
<evidence type="ECO:0000256" key="1">
    <source>
        <dbReference type="SAM" id="Phobius"/>
    </source>
</evidence>
<feature type="transmembrane region" description="Helical" evidence="1">
    <location>
        <begin position="7"/>
        <end position="28"/>
    </location>
</feature>
<dbReference type="RefSeq" id="WP_055636989.1">
    <property type="nucleotide sequence ID" value="NZ_JBIRRP010000003.1"/>
</dbReference>
<organism evidence="2 3">
    <name type="scientific">Streptomyces griseoruber</name>
    <dbReference type="NCBI Taxonomy" id="1943"/>
    <lineage>
        <taxon>Bacteria</taxon>
        <taxon>Bacillati</taxon>
        <taxon>Actinomycetota</taxon>
        <taxon>Actinomycetes</taxon>
        <taxon>Kitasatosporales</taxon>
        <taxon>Streptomycetaceae</taxon>
        <taxon>Streptomyces</taxon>
    </lineage>
</organism>
<dbReference type="OrthoDB" id="3214916at2"/>
<feature type="transmembrane region" description="Helical" evidence="1">
    <location>
        <begin position="116"/>
        <end position="136"/>
    </location>
</feature>
<dbReference type="STRING" id="1943.AQJ64_15190"/>
<evidence type="ECO:0000313" key="3">
    <source>
        <dbReference type="Proteomes" id="UP000052982"/>
    </source>
</evidence>
<sequence length="313" mass="33858">MRTPLRAALLGIAVTLAGYALFAGWLGLHADGYLDARDRATARTTGVVVEDGIGDDLDIRVRWTDGTGRTHVQRFGVYDTDRYAEGKDFRVAYDPTAGDPRGFPADPDETAEEDDLIVPVFLGAAVALPLTLVWLWRGLRFRLAARRPGRPMTARVRTGTRRAAWRASRATWLELTGPEGRTHWQRVMWHPALHEAPAELPVTVHGTGRRTVTALPDGTRLVSLGRPRDHPPAGAVLDDDVLRTDLRDAFVLPPGTTAAPPWREAAASTGLGTLLGLTLGLVMTGPTLTGTLAFVLSCATLTTSVWLLSAPQP</sequence>
<keyword evidence="1" id="KW-0472">Membrane</keyword>
<evidence type="ECO:0000313" key="2">
    <source>
        <dbReference type="EMBL" id="KUN84480.1"/>
    </source>
</evidence>